<dbReference type="PANTHER" id="PTHR43283:SF11">
    <property type="entry name" value="BETA-LACTAMASE-RELATED DOMAIN-CONTAINING PROTEIN"/>
    <property type="match status" value="1"/>
</dbReference>
<dbReference type="PANTHER" id="PTHR43283">
    <property type="entry name" value="BETA-LACTAMASE-RELATED"/>
    <property type="match status" value="1"/>
</dbReference>
<evidence type="ECO:0000256" key="1">
    <source>
        <dbReference type="ARBA" id="ARBA00022801"/>
    </source>
</evidence>
<dbReference type="InterPro" id="IPR050789">
    <property type="entry name" value="Diverse_Enzym_Activities"/>
</dbReference>
<dbReference type="EMBL" id="UINC01000355">
    <property type="protein sequence ID" value="SUZ53892.1"/>
    <property type="molecule type" value="Genomic_DNA"/>
</dbReference>
<keyword evidence="1" id="KW-0378">Hydrolase</keyword>
<organism evidence="3">
    <name type="scientific">marine metagenome</name>
    <dbReference type="NCBI Taxonomy" id="408172"/>
    <lineage>
        <taxon>unclassified sequences</taxon>
        <taxon>metagenomes</taxon>
        <taxon>ecological metagenomes</taxon>
    </lineage>
</organism>
<feature type="domain" description="Beta-lactamase-related" evidence="2">
    <location>
        <begin position="53"/>
        <end position="403"/>
    </location>
</feature>
<accession>A0A381NH23</accession>
<reference evidence="3" key="1">
    <citation type="submission" date="2018-05" db="EMBL/GenBank/DDBJ databases">
        <authorList>
            <person name="Lanie J.A."/>
            <person name="Ng W.-L."/>
            <person name="Kazmierczak K.M."/>
            <person name="Andrzejewski T.M."/>
            <person name="Davidsen T.M."/>
            <person name="Wayne K.J."/>
            <person name="Tettelin H."/>
            <person name="Glass J.I."/>
            <person name="Rusch D."/>
            <person name="Podicherti R."/>
            <person name="Tsui H.-C.T."/>
            <person name="Winkler M.E."/>
        </authorList>
    </citation>
    <scope>NUCLEOTIDE SEQUENCE</scope>
</reference>
<dbReference type="SUPFAM" id="SSF56601">
    <property type="entry name" value="beta-lactamase/transpeptidase-like"/>
    <property type="match status" value="1"/>
</dbReference>
<evidence type="ECO:0000313" key="3">
    <source>
        <dbReference type="EMBL" id="SUZ53892.1"/>
    </source>
</evidence>
<sequence>MIKVLLLNLLLSNSFFSFQKSNDTLKIDDFNKINFELLNRKIDSIINEAISLKAFPGAQILVIKDGNKIFNKNYGFHTYDSLIKVSENSIYDIASLTKVTSSTLSLMKLYDNNLFFLEKPLSYYLKTFKKTDKGNIPVKDFLLHKTGIRAWIPFHETTKNEDGEFKKKTLSNKYSRRYSTDLTDSLYLYKKYKKEIYNHIKETYFVDTDSVLYSGLFFYLVPEIVSKLSKLSFENFVGDIYSSLDLNKTLFNPLRKFPKNKIVPTENDDFFRMTQIHGVVHDEGAAMMDGVSGNAGLFSTANELGVIYQTFLNDGYYNGKKILNSSTIALFTQCNYCSDKYHRGLGFDKPLPEYSIDDCTYSKYSSKKSYGHSGYTGTFVWVDPEYNLIYIFLSNRVYQTRENGKLYEYNIRTKIHDYIYESFLK</sequence>
<dbReference type="InterPro" id="IPR001466">
    <property type="entry name" value="Beta-lactam-related"/>
</dbReference>
<dbReference type="Gene3D" id="3.40.710.10">
    <property type="entry name" value="DD-peptidase/beta-lactamase superfamily"/>
    <property type="match status" value="1"/>
</dbReference>
<evidence type="ECO:0000259" key="2">
    <source>
        <dbReference type="Pfam" id="PF00144"/>
    </source>
</evidence>
<dbReference type="AlphaFoldDB" id="A0A381NH23"/>
<dbReference type="InterPro" id="IPR012338">
    <property type="entry name" value="Beta-lactam/transpept-like"/>
</dbReference>
<gene>
    <name evidence="3" type="ORF">METZ01_LOCUS6746</name>
</gene>
<proteinExistence type="predicted"/>
<dbReference type="Pfam" id="PF00144">
    <property type="entry name" value="Beta-lactamase"/>
    <property type="match status" value="1"/>
</dbReference>
<name>A0A381NH23_9ZZZZ</name>
<protein>
    <recommendedName>
        <fullName evidence="2">Beta-lactamase-related domain-containing protein</fullName>
    </recommendedName>
</protein>
<dbReference type="GO" id="GO:0016787">
    <property type="term" value="F:hydrolase activity"/>
    <property type="evidence" value="ECO:0007669"/>
    <property type="project" value="UniProtKB-KW"/>
</dbReference>